<reference evidence="2 3" key="1">
    <citation type="submission" date="2018-03" db="EMBL/GenBank/DDBJ databases">
        <title>Genomic Encyclopedia of Archaeal and Bacterial Type Strains, Phase II (KMG-II): from individual species to whole genera.</title>
        <authorList>
            <person name="Goeker M."/>
        </authorList>
    </citation>
    <scope>NUCLEOTIDE SEQUENCE [LARGE SCALE GENOMIC DNA]</scope>
    <source>
        <strain evidence="2 3">DSM 25027</strain>
    </source>
</reference>
<feature type="chain" id="PRO_5015481789" description="Secreted protein (Por secretion system target)" evidence="1">
    <location>
        <begin position="22"/>
        <end position="111"/>
    </location>
</feature>
<comment type="caution">
    <text evidence="2">The sequence shown here is derived from an EMBL/GenBank/DDBJ whole genome shotgun (WGS) entry which is preliminary data.</text>
</comment>
<dbReference type="RefSeq" id="WP_106144569.1">
    <property type="nucleotide sequence ID" value="NZ_PVYX01000001.1"/>
</dbReference>
<organism evidence="2 3">
    <name type="scientific">Flagellimonas meridianipacifica</name>
    <dbReference type="NCBI Taxonomy" id="1080225"/>
    <lineage>
        <taxon>Bacteria</taxon>
        <taxon>Pseudomonadati</taxon>
        <taxon>Bacteroidota</taxon>
        <taxon>Flavobacteriia</taxon>
        <taxon>Flavobacteriales</taxon>
        <taxon>Flavobacteriaceae</taxon>
        <taxon>Flagellimonas</taxon>
    </lineage>
</organism>
<evidence type="ECO:0000256" key="1">
    <source>
        <dbReference type="SAM" id="SignalP"/>
    </source>
</evidence>
<dbReference type="Proteomes" id="UP000237640">
    <property type="component" value="Unassembled WGS sequence"/>
</dbReference>
<proteinExistence type="predicted"/>
<evidence type="ECO:0000313" key="3">
    <source>
        <dbReference type="Proteomes" id="UP000237640"/>
    </source>
</evidence>
<feature type="signal peptide" evidence="1">
    <location>
        <begin position="1"/>
        <end position="21"/>
    </location>
</feature>
<sequence length="111" mass="12467">MKTFKLIIALGILIVMSSINSTILASDSKEDVRVRTEENKVKVSLFNAERSKVVVKIYDEQRNVVKNIKLGNGLTPGIILDFDGSEKQYYRLVLVSGKNIVFNNKIKLGTH</sequence>
<dbReference type="AlphaFoldDB" id="A0A2T0MJF6"/>
<accession>A0A2T0MJF6</accession>
<evidence type="ECO:0000313" key="2">
    <source>
        <dbReference type="EMBL" id="PRX57693.1"/>
    </source>
</evidence>
<keyword evidence="1" id="KW-0732">Signal</keyword>
<dbReference type="EMBL" id="PVYX01000001">
    <property type="protein sequence ID" value="PRX57693.1"/>
    <property type="molecule type" value="Genomic_DNA"/>
</dbReference>
<keyword evidence="3" id="KW-1185">Reference proteome</keyword>
<evidence type="ECO:0008006" key="4">
    <source>
        <dbReference type="Google" id="ProtNLM"/>
    </source>
</evidence>
<gene>
    <name evidence="2" type="ORF">CLV81_1703</name>
</gene>
<protein>
    <recommendedName>
        <fullName evidence="4">Secreted protein (Por secretion system target)</fullName>
    </recommendedName>
</protein>
<name>A0A2T0MJF6_9FLAO</name>